<feature type="signal peptide" evidence="1">
    <location>
        <begin position="1"/>
        <end position="27"/>
    </location>
</feature>
<evidence type="ECO:0000313" key="3">
    <source>
        <dbReference type="Proteomes" id="UP000286482"/>
    </source>
</evidence>
<reference evidence="2 3" key="1">
    <citation type="submission" date="2018-09" db="EMBL/GenBank/DDBJ databases">
        <authorList>
            <person name="Wang Z."/>
        </authorList>
    </citation>
    <scope>NUCLEOTIDE SEQUENCE [LARGE SCALE GENOMIC DNA]</scope>
    <source>
        <strain evidence="2 3">ALS 81</strain>
    </source>
</reference>
<accession>A0A420EN69</accession>
<evidence type="ECO:0008006" key="4">
    <source>
        <dbReference type="Google" id="ProtNLM"/>
    </source>
</evidence>
<proteinExistence type="predicted"/>
<evidence type="ECO:0000256" key="1">
    <source>
        <dbReference type="SAM" id="SignalP"/>
    </source>
</evidence>
<dbReference type="Proteomes" id="UP000286482">
    <property type="component" value="Unassembled WGS sequence"/>
</dbReference>
<name>A0A420EN69_9ALTE</name>
<dbReference type="PROSITE" id="PS51257">
    <property type="entry name" value="PROKAR_LIPOPROTEIN"/>
    <property type="match status" value="1"/>
</dbReference>
<dbReference type="RefSeq" id="WP_120352896.1">
    <property type="nucleotide sequence ID" value="NZ_RAQO01000001.1"/>
</dbReference>
<gene>
    <name evidence="2" type="ORF">DBZ36_00145</name>
</gene>
<keyword evidence="3" id="KW-1185">Reference proteome</keyword>
<comment type="caution">
    <text evidence="2">The sequence shown here is derived from an EMBL/GenBank/DDBJ whole genome shotgun (WGS) entry which is preliminary data.</text>
</comment>
<dbReference type="OrthoDB" id="6257966at2"/>
<protein>
    <recommendedName>
        <fullName evidence="4">Glycine zipper domain-containing protein</fullName>
    </recommendedName>
</protein>
<feature type="chain" id="PRO_5019077323" description="Glycine zipper domain-containing protein" evidence="1">
    <location>
        <begin position="28"/>
        <end position="256"/>
    </location>
</feature>
<dbReference type="EMBL" id="RAQO01000001">
    <property type="protein sequence ID" value="RKF22093.1"/>
    <property type="molecule type" value="Genomic_DNA"/>
</dbReference>
<organism evidence="2 3">
    <name type="scientific">Alginatibacterium sediminis</name>
    <dbReference type="NCBI Taxonomy" id="2164068"/>
    <lineage>
        <taxon>Bacteria</taxon>
        <taxon>Pseudomonadati</taxon>
        <taxon>Pseudomonadota</taxon>
        <taxon>Gammaproteobacteria</taxon>
        <taxon>Alteromonadales</taxon>
        <taxon>Alteromonadaceae</taxon>
        <taxon>Alginatibacterium</taxon>
    </lineage>
</organism>
<keyword evidence="1" id="KW-0732">Signal</keyword>
<dbReference type="AlphaFoldDB" id="A0A420EN69"/>
<sequence length="256" mass="27391">MFKTPKHLLLPAVLTMFLSACSSTPEAEVDPNQGAKLGALGGGAIGLVLGAVTGDANLAMKGAMVGATTGAAAGAMSDLENAHENKRTDITAGAIAQPNTIVINGHEQLVPVQALNSIKGEWNLSVWALDDQGNSQQGDATALVTEVLSGQFDLGIANVSQDLKDFDTNAKATIVQTNLGEQQLKISSNGSEFESIYAGEFQPQMNRVNYHPLNSKQTKLARIEMRVISPDMWIIEAFQMSDEGEKLNQRYRFTRS</sequence>
<evidence type="ECO:0000313" key="2">
    <source>
        <dbReference type="EMBL" id="RKF22093.1"/>
    </source>
</evidence>